<organism evidence="1 2">
    <name type="scientific">Pseudomonas virus PBPA162</name>
    <dbReference type="NCBI Taxonomy" id="2588096"/>
    <lineage>
        <taxon>Viruses</taxon>
        <taxon>Duplodnaviria</taxon>
        <taxon>Heunggongvirae</taxon>
        <taxon>Uroviricota</taxon>
        <taxon>Caudoviricetes</taxon>
        <taxon>Queuovirinae</taxon>
        <taxon>Iggyvirus</taxon>
        <taxon>Iggyvirus PBPA162</taxon>
    </lineage>
</organism>
<keyword evidence="2" id="KW-1185">Reference proteome</keyword>
<protein>
    <submittedName>
        <fullName evidence="1">Uncharacterized protein</fullName>
    </submittedName>
</protein>
<dbReference type="Proteomes" id="UP000319293">
    <property type="component" value="Segment"/>
</dbReference>
<dbReference type="RefSeq" id="YP_010671832.1">
    <property type="nucleotide sequence ID" value="NC_070971.1"/>
</dbReference>
<reference evidence="1 2" key="1">
    <citation type="submission" date="2019-04" db="EMBL/GenBank/DDBJ databases">
        <title>Complete genome sequence of a novel bacteriophage, PBPA162, infecting Pseudomonas aeruginosa.</title>
        <authorList>
            <person name="Myung H."/>
            <person name="Hong H."/>
            <person name="Cho J."/>
        </authorList>
    </citation>
    <scope>NUCLEOTIDE SEQUENCE [LARGE SCALE GENOMIC DNA]</scope>
</reference>
<dbReference type="GeneID" id="77948088"/>
<evidence type="ECO:0000313" key="1">
    <source>
        <dbReference type="EMBL" id="QDB70903.1"/>
    </source>
</evidence>
<dbReference type="EMBL" id="MK816297">
    <property type="protein sequence ID" value="QDB70903.1"/>
    <property type="molecule type" value="Genomic_DNA"/>
</dbReference>
<sequence>MNDKIVKGCINAGLGIIVGVEYKVLAIDECSSYSKAYVQRAWMKCVAQRCKQNWVARKGNAKRPNTGPRGRYGQLL</sequence>
<dbReference type="KEGG" id="vg:77948088"/>
<accession>A0A4Y5TPL5</accession>
<name>A0A4Y5TPL5_9CAUD</name>
<proteinExistence type="predicted"/>
<evidence type="ECO:0000313" key="2">
    <source>
        <dbReference type="Proteomes" id="UP000319293"/>
    </source>
</evidence>